<dbReference type="RefSeq" id="WP_036378319.1">
    <property type="nucleotide sequence ID" value="NZ_CABIWZ010000004.1"/>
</dbReference>
<dbReference type="Proteomes" id="UP000095546">
    <property type="component" value="Unassembled WGS sequence"/>
</dbReference>
<reference evidence="1 2" key="1">
    <citation type="submission" date="2015-09" db="EMBL/GenBank/DDBJ databases">
        <authorList>
            <consortium name="Pathogen Informatics"/>
        </authorList>
    </citation>
    <scope>NUCLEOTIDE SEQUENCE [LARGE SCALE GENOMIC DNA]</scope>
    <source>
        <strain evidence="1 2">2789STDY5608828</strain>
    </source>
</reference>
<dbReference type="EMBL" id="CYYU01000004">
    <property type="protein sequence ID" value="CUN61485.1"/>
    <property type="molecule type" value="Genomic_DNA"/>
</dbReference>
<proteinExistence type="predicted"/>
<dbReference type="AlphaFoldDB" id="A0A173YEQ8"/>
<dbReference type="eggNOG" id="ENOG50336G3">
    <property type="taxonomic scope" value="Bacteria"/>
</dbReference>
<protein>
    <submittedName>
        <fullName evidence="1">CRISPR-associated protein (Cas_Cas02710)</fullName>
    </submittedName>
</protein>
<evidence type="ECO:0000313" key="2">
    <source>
        <dbReference type="Proteomes" id="UP000095546"/>
    </source>
</evidence>
<name>A0A173YEQ8_9FIRM</name>
<keyword evidence="2" id="KW-1185">Reference proteome</keyword>
<accession>A0A173YEQ8</accession>
<dbReference type="STRING" id="187979.ERS852385_00910"/>
<dbReference type="GeneID" id="83710506"/>
<sequence>MMSLSDKKEIWRGMPQETPEQQLWADNYYDAELMPMAQERFRGHYAAEKRDYYGLFLLMGPLWELSTFTVALFEPQNVHIFCRKEQALQVKLLQQNLGLDDGSLCCTYIQGEDIPSLYRVMKKQHDIWDSVGRTAIDITGGSSLAAPAAAMAAACLDIDVYRIESQYLKEFHHHDPGTERLCRIPAVSDVISLD</sequence>
<gene>
    <name evidence="1" type="ORF">ERS852385_00910</name>
</gene>
<evidence type="ECO:0000313" key="1">
    <source>
        <dbReference type="EMBL" id="CUN61485.1"/>
    </source>
</evidence>
<dbReference type="OrthoDB" id="1665092at2"/>
<organism evidence="1 2">
    <name type="scientific">Mitsuokella jalaludinii</name>
    <dbReference type="NCBI Taxonomy" id="187979"/>
    <lineage>
        <taxon>Bacteria</taxon>
        <taxon>Bacillati</taxon>
        <taxon>Bacillota</taxon>
        <taxon>Negativicutes</taxon>
        <taxon>Selenomonadales</taxon>
        <taxon>Selenomonadaceae</taxon>
        <taxon>Mitsuokella</taxon>
    </lineage>
</organism>